<dbReference type="AlphaFoldDB" id="K5W7W5"/>
<dbReference type="InParanoid" id="K5W7W5"/>
<feature type="compositionally biased region" description="Basic and acidic residues" evidence="1">
    <location>
        <begin position="540"/>
        <end position="555"/>
    </location>
</feature>
<evidence type="ECO:0000256" key="1">
    <source>
        <dbReference type="SAM" id="MobiDB-lite"/>
    </source>
</evidence>
<name>K5W7W5_PHACS</name>
<evidence type="ECO:0000313" key="2">
    <source>
        <dbReference type="EMBL" id="EKM55260.1"/>
    </source>
</evidence>
<gene>
    <name evidence="2" type="ORF">PHACADRAFT_255750</name>
</gene>
<dbReference type="OrthoDB" id="2505887at2759"/>
<keyword evidence="3" id="KW-1185">Reference proteome</keyword>
<sequence length="629" mass="70275">MNTSTPIKRTEASTRPLRKADPKYDMLNLKEEVVLVFVHLNLSGAPSESDEAIWWPARVIDRGEPLRVAPFGKHPGWSSRKEPHAALTLPSRAPQFIMPYRSGPTQLRFDEKTFAPSGHAASLALSPHKKRRTDEPDLVARWSEARDLLLRAYQDANDGMPLSLSRYIVDVSPPLQGEYTRETSDISLDLGSDEPSGKTGSWRAPSANFMYDIPGELVLAKERKRDTQYWPAKIMKYHPPKNPKEKPRYEIMYYEGTVKNLPDDEGMFYTPAHEGFKTCMLGDAEDDYGLNEGNRDEDDESAPQADPLDEETEEQLRAPSPPPTLPAPTAFGYELTIPEQFNYVKPVLVALMNGRYEPSLARHTSFMKDGRSRRSVMLDAWKRGELSPSDKDELDVCIRRWMRKRSRRQQLGLVPADELVLVKDEAQGQSDVPASKGSLEAVPPVLDLDLDLDLESVVAGGAAESVFSDIQPPSSSLATIDSIRTNVTTCNESMSDTHGAQADSSVPDRSVSRLQDITPVRATTDAIKVDDGAVSTILHNKPDDPTSRHDRKDETTAGPLPTYAELSPLDQITYCTSVLLPEAILQLLLWRNGYRETPEPASAEEEARLYKIARDKADATDWVHDIIRM</sequence>
<dbReference type="Proteomes" id="UP000008370">
    <property type="component" value="Unassembled WGS sequence"/>
</dbReference>
<feature type="region of interest" description="Disordered" evidence="1">
    <location>
        <begin position="181"/>
        <end position="202"/>
    </location>
</feature>
<feature type="compositionally biased region" description="Acidic residues" evidence="1">
    <location>
        <begin position="287"/>
        <end position="313"/>
    </location>
</feature>
<dbReference type="GeneID" id="18916382"/>
<feature type="region of interest" description="Disordered" evidence="1">
    <location>
        <begin position="492"/>
        <end position="511"/>
    </location>
</feature>
<proteinExistence type="predicted"/>
<feature type="compositionally biased region" description="Polar residues" evidence="1">
    <location>
        <begin position="492"/>
        <end position="504"/>
    </location>
</feature>
<dbReference type="RefSeq" id="XP_007395591.1">
    <property type="nucleotide sequence ID" value="XM_007395529.1"/>
</dbReference>
<organism evidence="2 3">
    <name type="scientific">Phanerochaete carnosa (strain HHB-10118-sp)</name>
    <name type="common">White-rot fungus</name>
    <name type="synonym">Peniophora carnosa</name>
    <dbReference type="NCBI Taxonomy" id="650164"/>
    <lineage>
        <taxon>Eukaryota</taxon>
        <taxon>Fungi</taxon>
        <taxon>Dikarya</taxon>
        <taxon>Basidiomycota</taxon>
        <taxon>Agaricomycotina</taxon>
        <taxon>Agaricomycetes</taxon>
        <taxon>Polyporales</taxon>
        <taxon>Phanerochaetaceae</taxon>
        <taxon>Phanerochaete</taxon>
    </lineage>
</organism>
<feature type="non-terminal residue" evidence="2">
    <location>
        <position position="629"/>
    </location>
</feature>
<accession>K5W7W5</accession>
<feature type="region of interest" description="Disordered" evidence="1">
    <location>
        <begin position="533"/>
        <end position="561"/>
    </location>
</feature>
<dbReference type="KEGG" id="pco:PHACADRAFT_255750"/>
<feature type="region of interest" description="Disordered" evidence="1">
    <location>
        <begin position="287"/>
        <end position="330"/>
    </location>
</feature>
<dbReference type="HOGENOM" id="CLU_015324_0_0_1"/>
<dbReference type="EMBL" id="JH930472">
    <property type="protein sequence ID" value="EKM55260.1"/>
    <property type="molecule type" value="Genomic_DNA"/>
</dbReference>
<protein>
    <submittedName>
        <fullName evidence="2">Uncharacterized protein</fullName>
    </submittedName>
</protein>
<evidence type="ECO:0000313" key="3">
    <source>
        <dbReference type="Proteomes" id="UP000008370"/>
    </source>
</evidence>
<reference evidence="2 3" key="1">
    <citation type="journal article" date="2012" name="BMC Genomics">
        <title>Comparative genomics of the white-rot fungi, Phanerochaete carnosa and P. chrysosporium, to elucidate the genetic basis of the distinct wood types they colonize.</title>
        <authorList>
            <person name="Suzuki H."/>
            <person name="MacDonald J."/>
            <person name="Syed K."/>
            <person name="Salamov A."/>
            <person name="Hori C."/>
            <person name="Aerts A."/>
            <person name="Henrissat B."/>
            <person name="Wiebenga A."/>
            <person name="vanKuyk P.A."/>
            <person name="Barry K."/>
            <person name="Lindquist E."/>
            <person name="LaButti K."/>
            <person name="Lapidus A."/>
            <person name="Lucas S."/>
            <person name="Coutinho P."/>
            <person name="Gong Y."/>
            <person name="Samejima M."/>
            <person name="Mahadevan R."/>
            <person name="Abou-Zaid M."/>
            <person name="de Vries R.P."/>
            <person name="Igarashi K."/>
            <person name="Yadav J.S."/>
            <person name="Grigoriev I.V."/>
            <person name="Master E.R."/>
        </authorList>
    </citation>
    <scope>NUCLEOTIDE SEQUENCE [LARGE SCALE GENOMIC DNA]</scope>
    <source>
        <strain evidence="2 3">HHB-10118-sp</strain>
    </source>
</reference>